<evidence type="ECO:0000313" key="10">
    <source>
        <dbReference type="Proteomes" id="UP001271007"/>
    </source>
</evidence>
<accession>A0AAJ0DEJ6</accession>
<evidence type="ECO:0000256" key="5">
    <source>
        <dbReference type="ARBA" id="ARBA00022786"/>
    </source>
</evidence>
<evidence type="ECO:0000256" key="6">
    <source>
        <dbReference type="ARBA" id="ARBA00023306"/>
    </source>
</evidence>
<evidence type="ECO:0000259" key="8">
    <source>
        <dbReference type="Pfam" id="PF12862"/>
    </source>
</evidence>
<keyword evidence="3" id="KW-0132">Cell division</keyword>
<protein>
    <recommendedName>
        <fullName evidence="2">Anaphase-promoting complex subunit 5</fullName>
    </recommendedName>
</protein>
<keyword evidence="10" id="KW-1185">Reference proteome</keyword>
<proteinExistence type="inferred from homology"/>
<dbReference type="GO" id="GO:0070979">
    <property type="term" value="P:protein K11-linked ubiquitination"/>
    <property type="evidence" value="ECO:0007669"/>
    <property type="project" value="TreeGrafter"/>
</dbReference>
<dbReference type="GO" id="GO:0005680">
    <property type="term" value="C:anaphase-promoting complex"/>
    <property type="evidence" value="ECO:0007669"/>
    <property type="project" value="InterPro"/>
</dbReference>
<keyword evidence="5" id="KW-0833">Ubl conjugation pathway</keyword>
<dbReference type="GO" id="GO:0045842">
    <property type="term" value="P:positive regulation of mitotic metaphase/anaphase transition"/>
    <property type="evidence" value="ECO:0007669"/>
    <property type="project" value="TreeGrafter"/>
</dbReference>
<evidence type="ECO:0000256" key="7">
    <source>
        <dbReference type="SAM" id="SignalP"/>
    </source>
</evidence>
<dbReference type="Pfam" id="PF12862">
    <property type="entry name" value="ANAPC5"/>
    <property type="match status" value="1"/>
</dbReference>
<sequence length="775" mass="85193">MPRFLTPTKICLLILVDLYASDEIPAVARLDVLSLIASHVNPPSEYDTASLDHRSKVSSSDITYFSETLSPRPSGIPGRTLNDVLLRRVWELPTLDSLHELFKEVTQHIAPSNSETPEAAAARVSRASPLGQFIRRCNVEFTRLQFSDSQALWTALSAYRAPSYQPWASRNPEAARQLHADQPAWATASPSSTFSTSHQHQPAATQINTSADDTSTILSLSIHQLQKLGTRVPPPLKRHLSTWINDIYDSSAQSVQHFIQFFECWRAGQYEGALEGLHRYFDYSLVARGADGGALPHAASGGVGGEMRTYYQYALLHLSVLHADFERWGECVDALGECIGTARENNDPTCLNFALSYLLYLRQAHPNTNNAAASLSKLSRLVGGGRNDQDEIHFLKTKAREGRNWALLSQTLMEEGRGEMTRGGSVSKALECILQSEWLDVQHDLRTMMPSGALFRGAGFQRLGQSSLGARMYESVSLVHSGHCPLPEGVRTACRIAHDLAAGGNFDKAMEMLRTAKDELSGGVLKLEQRVMIFEMLILLKKSVHAEAFGSADHHLEQLRPARTLDDTEITFQITLLETELLLRKHDYQTALQIVNENLKQLKENPRSDIAQTLTFLTLKARIFAASSEPAKGLSISIRAASTAQRLMLVNVMIEAVTVLSAILTALGEFEVARGLLGAVLPHVSAFSFPNGQQELVPWNVGSVAHILEQALESSDAHLTARLFAVLADALVGTAGHEYEPGSSDQYKMMRTAVGYIGRSYAGALTPRVPPHNMA</sequence>
<dbReference type="EMBL" id="JAWDJX010000020">
    <property type="protein sequence ID" value="KAK3052507.1"/>
    <property type="molecule type" value="Genomic_DNA"/>
</dbReference>
<dbReference type="PANTHER" id="PTHR12830">
    <property type="entry name" value="ANAPHASE-PROMOTING COMPLEX SUBUNIT 5"/>
    <property type="match status" value="1"/>
</dbReference>
<evidence type="ECO:0000256" key="2">
    <source>
        <dbReference type="ARBA" id="ARBA00016066"/>
    </source>
</evidence>
<dbReference type="GO" id="GO:0031145">
    <property type="term" value="P:anaphase-promoting complex-dependent catabolic process"/>
    <property type="evidence" value="ECO:0007669"/>
    <property type="project" value="TreeGrafter"/>
</dbReference>
<feature type="chain" id="PRO_5042536446" description="Anaphase-promoting complex subunit 5" evidence="7">
    <location>
        <begin position="22"/>
        <end position="775"/>
    </location>
</feature>
<evidence type="ECO:0000256" key="1">
    <source>
        <dbReference type="ARBA" id="ARBA00007450"/>
    </source>
</evidence>
<feature type="domain" description="Anaphase-promoting complex subunit 5" evidence="8">
    <location>
        <begin position="257"/>
        <end position="364"/>
    </location>
</feature>
<evidence type="ECO:0000313" key="9">
    <source>
        <dbReference type="EMBL" id="KAK3052507.1"/>
    </source>
</evidence>
<keyword evidence="7" id="KW-0732">Signal</keyword>
<dbReference type="InterPro" id="IPR037679">
    <property type="entry name" value="Apc5"/>
</dbReference>
<evidence type="ECO:0000256" key="4">
    <source>
        <dbReference type="ARBA" id="ARBA00022776"/>
    </source>
</evidence>
<dbReference type="AlphaFoldDB" id="A0AAJ0DEJ6"/>
<keyword evidence="6" id="KW-0131">Cell cycle</keyword>
<name>A0AAJ0DEJ6_9PEZI</name>
<dbReference type="Proteomes" id="UP001271007">
    <property type="component" value="Unassembled WGS sequence"/>
</dbReference>
<dbReference type="InterPro" id="IPR026000">
    <property type="entry name" value="Apc5_dom"/>
</dbReference>
<feature type="signal peptide" evidence="7">
    <location>
        <begin position="1"/>
        <end position="21"/>
    </location>
</feature>
<reference evidence="9" key="1">
    <citation type="submission" date="2023-04" db="EMBL/GenBank/DDBJ databases">
        <title>Black Yeasts Isolated from many extreme environments.</title>
        <authorList>
            <person name="Coleine C."/>
            <person name="Stajich J.E."/>
            <person name="Selbmann L."/>
        </authorList>
    </citation>
    <scope>NUCLEOTIDE SEQUENCE</scope>
    <source>
        <strain evidence="9">CCFEE 5312</strain>
    </source>
</reference>
<comment type="similarity">
    <text evidence="1">Belongs to the APC5 family.</text>
</comment>
<organism evidence="9 10">
    <name type="scientific">Extremus antarcticus</name>
    <dbReference type="NCBI Taxonomy" id="702011"/>
    <lineage>
        <taxon>Eukaryota</taxon>
        <taxon>Fungi</taxon>
        <taxon>Dikarya</taxon>
        <taxon>Ascomycota</taxon>
        <taxon>Pezizomycotina</taxon>
        <taxon>Dothideomycetes</taxon>
        <taxon>Dothideomycetidae</taxon>
        <taxon>Mycosphaerellales</taxon>
        <taxon>Extremaceae</taxon>
        <taxon>Extremus</taxon>
    </lineage>
</organism>
<dbReference type="GO" id="GO:0051301">
    <property type="term" value="P:cell division"/>
    <property type="evidence" value="ECO:0007669"/>
    <property type="project" value="UniProtKB-KW"/>
</dbReference>
<evidence type="ECO:0000256" key="3">
    <source>
        <dbReference type="ARBA" id="ARBA00022618"/>
    </source>
</evidence>
<comment type="caution">
    <text evidence="9">The sequence shown here is derived from an EMBL/GenBank/DDBJ whole genome shotgun (WGS) entry which is preliminary data.</text>
</comment>
<gene>
    <name evidence="9" type="primary">apc5</name>
    <name evidence="9" type="ORF">LTR09_006361</name>
</gene>
<keyword evidence="4" id="KW-0498">Mitosis</keyword>
<dbReference type="PANTHER" id="PTHR12830:SF9">
    <property type="entry name" value="ANAPHASE-PROMOTING COMPLEX SUBUNIT 5"/>
    <property type="match status" value="1"/>
</dbReference>